<dbReference type="RefSeq" id="WP_184517522.1">
    <property type="nucleotide sequence ID" value="NZ_CP050292.1"/>
</dbReference>
<dbReference type="KEGG" id="trb:HB776_10650"/>
<dbReference type="AlphaFoldDB" id="A0A7G6TY05"/>
<protein>
    <submittedName>
        <fullName evidence="2">HD domain-containing protein</fullName>
    </submittedName>
</protein>
<organism evidence="2 3">
    <name type="scientific">Tardiphaga robiniae</name>
    <dbReference type="NCBI Taxonomy" id="943830"/>
    <lineage>
        <taxon>Bacteria</taxon>
        <taxon>Pseudomonadati</taxon>
        <taxon>Pseudomonadota</taxon>
        <taxon>Alphaproteobacteria</taxon>
        <taxon>Hyphomicrobiales</taxon>
        <taxon>Nitrobacteraceae</taxon>
        <taxon>Tardiphaga</taxon>
    </lineage>
</organism>
<sequence length="220" mass="23761">MTEITAIATAFAPFETLASSLLHHVKTDDGSHDVAHLARVWSNVRAIQKIEGGDPEILAAATLLHDCVAVEKSSPLRASASRLAAEHAVILLAPLGWTTDRLDCVAHAITAHSFSAKITPETIEAQILQDADRLDAMGAIGIARCFYTAGRMQSLLYDPEDPAARHRAFDDRNFAIDHLPAKLLTLADGFNTATGRRMAQERHARTEAFLTAFLAEVGVS</sequence>
<feature type="domain" description="HD/PDEase" evidence="1">
    <location>
        <begin position="29"/>
        <end position="146"/>
    </location>
</feature>
<gene>
    <name evidence="2" type="ORF">HB776_10650</name>
</gene>
<proteinExistence type="predicted"/>
<dbReference type="InterPro" id="IPR006674">
    <property type="entry name" value="HD_domain"/>
</dbReference>
<dbReference type="SMART" id="SM00471">
    <property type="entry name" value="HDc"/>
    <property type="match status" value="1"/>
</dbReference>
<accession>A0A7G6TY05</accession>
<dbReference type="PANTHER" id="PTHR33594:SF1">
    <property type="entry name" value="HD_PDEASE DOMAIN-CONTAINING PROTEIN"/>
    <property type="match status" value="1"/>
</dbReference>
<evidence type="ECO:0000259" key="1">
    <source>
        <dbReference type="SMART" id="SM00471"/>
    </source>
</evidence>
<dbReference type="EMBL" id="CP050292">
    <property type="protein sequence ID" value="QND71637.1"/>
    <property type="molecule type" value="Genomic_DNA"/>
</dbReference>
<dbReference type="Proteomes" id="UP000515291">
    <property type="component" value="Chromosome"/>
</dbReference>
<name>A0A7G6TY05_9BRAD</name>
<reference evidence="3" key="1">
    <citation type="journal article" date="2020" name="Mol. Plant Microbe">
        <title>Rhizobial microsymbionts of the narrowly endemic Oxytropis species growing in Kamchatka are characterized by significant genetic diversity and possess a set of genes that are associated with T3SS and T6SS secretion systems and can affect the development of symbiosis.</title>
        <authorList>
            <person name="Safronova V."/>
            <person name="Guro P."/>
            <person name="Sazanova A."/>
            <person name="Kuznetsova I."/>
            <person name="Belimov A."/>
            <person name="Yakubov V."/>
            <person name="Chirak E."/>
            <person name="Afonin A."/>
            <person name="Gogolev Y."/>
            <person name="Andronov E."/>
            <person name="Tikhonovich I."/>
        </authorList>
    </citation>
    <scope>NUCLEOTIDE SEQUENCE [LARGE SCALE GENOMIC DNA]</scope>
    <source>
        <strain evidence="3">581</strain>
    </source>
</reference>
<evidence type="ECO:0000313" key="2">
    <source>
        <dbReference type="EMBL" id="QND71637.1"/>
    </source>
</evidence>
<dbReference type="Pfam" id="PF01966">
    <property type="entry name" value="HD"/>
    <property type="match status" value="1"/>
</dbReference>
<evidence type="ECO:0000313" key="3">
    <source>
        <dbReference type="Proteomes" id="UP000515291"/>
    </source>
</evidence>
<dbReference type="CDD" id="cd00077">
    <property type="entry name" value="HDc"/>
    <property type="match status" value="1"/>
</dbReference>
<dbReference type="InterPro" id="IPR003607">
    <property type="entry name" value="HD/PDEase_dom"/>
</dbReference>
<dbReference type="SUPFAM" id="SSF109604">
    <property type="entry name" value="HD-domain/PDEase-like"/>
    <property type="match status" value="1"/>
</dbReference>
<dbReference type="Gene3D" id="1.10.3210.50">
    <property type="match status" value="1"/>
</dbReference>
<dbReference type="PANTHER" id="PTHR33594">
    <property type="entry name" value="SUPERFAMILY HYDROLASE, PUTATIVE (AFU_ORTHOLOGUE AFUA_1G03035)-RELATED"/>
    <property type="match status" value="1"/>
</dbReference>